<accession>A0A9Q0XC12</accession>
<dbReference type="PANTHER" id="PTHR45954:SF2">
    <property type="entry name" value="G-PROTEIN-SIGNALING MODULATOR 1"/>
    <property type="match status" value="1"/>
</dbReference>
<dbReference type="GO" id="GO:0005886">
    <property type="term" value="C:plasma membrane"/>
    <property type="evidence" value="ECO:0007669"/>
    <property type="project" value="UniProtKB-SubCell"/>
</dbReference>
<dbReference type="GO" id="GO:0005092">
    <property type="term" value="F:GDP-dissociation inhibitor activity"/>
    <property type="evidence" value="ECO:0007669"/>
    <property type="project" value="TreeGrafter"/>
</dbReference>
<dbReference type="InterPro" id="IPR011990">
    <property type="entry name" value="TPR-like_helical_dom_sf"/>
</dbReference>
<evidence type="ECO:0000256" key="10">
    <source>
        <dbReference type="PROSITE-ProRule" id="PRU00339"/>
    </source>
</evidence>
<dbReference type="GO" id="GO:0001965">
    <property type="term" value="F:G-protein alpha-subunit binding"/>
    <property type="evidence" value="ECO:0007669"/>
    <property type="project" value="TreeGrafter"/>
</dbReference>
<comment type="caution">
    <text evidence="12">The sequence shown here is derived from an EMBL/GenBank/DDBJ whole genome shotgun (WGS) entry which is preliminary data.</text>
</comment>
<dbReference type="SMART" id="SM00390">
    <property type="entry name" value="GoLoco"/>
    <property type="match status" value="3"/>
</dbReference>
<comment type="subcellular location">
    <subcellularLocation>
        <location evidence="1">Cell membrane</location>
    </subcellularLocation>
    <subcellularLocation>
        <location evidence="2">Cytoplasm</location>
    </subcellularLocation>
</comment>
<evidence type="ECO:0000313" key="13">
    <source>
        <dbReference type="Proteomes" id="UP001142489"/>
    </source>
</evidence>
<evidence type="ECO:0000256" key="7">
    <source>
        <dbReference type="ARBA" id="ARBA00022737"/>
    </source>
</evidence>
<keyword evidence="7" id="KW-0677">Repeat</keyword>
<dbReference type="Pfam" id="PF13424">
    <property type="entry name" value="TPR_12"/>
    <property type="match status" value="3"/>
</dbReference>
<evidence type="ECO:0000313" key="12">
    <source>
        <dbReference type="EMBL" id="KAJ7308486.1"/>
    </source>
</evidence>
<dbReference type="FunFam" id="1.25.40.10:FF:000043">
    <property type="entry name" value="G-protein-signaling modulator 2 isoform X1"/>
    <property type="match status" value="1"/>
</dbReference>
<evidence type="ECO:0000256" key="1">
    <source>
        <dbReference type="ARBA" id="ARBA00004236"/>
    </source>
</evidence>
<dbReference type="Gene3D" id="1.25.40.10">
    <property type="entry name" value="Tetratricopeptide repeat domain"/>
    <property type="match status" value="2"/>
</dbReference>
<feature type="region of interest" description="Disordered" evidence="11">
    <location>
        <begin position="495"/>
        <end position="526"/>
    </location>
</feature>
<keyword evidence="13" id="KW-1185">Reference proteome</keyword>
<dbReference type="InterPro" id="IPR052386">
    <property type="entry name" value="GPSM"/>
</dbReference>
<feature type="region of interest" description="Disordered" evidence="11">
    <location>
        <begin position="598"/>
        <end position="635"/>
    </location>
</feature>
<keyword evidence="5" id="KW-0963">Cytoplasm</keyword>
<feature type="compositionally biased region" description="Basic and acidic residues" evidence="11">
    <location>
        <begin position="495"/>
        <end position="507"/>
    </location>
</feature>
<evidence type="ECO:0000256" key="8">
    <source>
        <dbReference type="ARBA" id="ARBA00022803"/>
    </source>
</evidence>
<dbReference type="PROSITE" id="PS50005">
    <property type="entry name" value="TPR"/>
    <property type="match status" value="3"/>
</dbReference>
<dbReference type="PROSITE" id="PS50877">
    <property type="entry name" value="GOLOCO"/>
    <property type="match status" value="2"/>
</dbReference>
<comment type="similarity">
    <text evidence="3">Belongs to the GPSM family.</text>
</comment>
<dbReference type="GO" id="GO:0005938">
    <property type="term" value="C:cell cortex"/>
    <property type="evidence" value="ECO:0007669"/>
    <property type="project" value="TreeGrafter"/>
</dbReference>
<dbReference type="SMART" id="SM00028">
    <property type="entry name" value="TPR"/>
    <property type="match status" value="6"/>
</dbReference>
<evidence type="ECO:0000256" key="3">
    <source>
        <dbReference type="ARBA" id="ARBA00006600"/>
    </source>
</evidence>
<evidence type="ECO:0000256" key="6">
    <source>
        <dbReference type="ARBA" id="ARBA00022553"/>
    </source>
</evidence>
<keyword evidence="4" id="KW-1003">Cell membrane</keyword>
<proteinExistence type="inferred from homology"/>
<dbReference type="OrthoDB" id="286233at2759"/>
<organism evidence="12 13">
    <name type="scientific">Phrynocephalus forsythii</name>
    <dbReference type="NCBI Taxonomy" id="171643"/>
    <lineage>
        <taxon>Eukaryota</taxon>
        <taxon>Metazoa</taxon>
        <taxon>Chordata</taxon>
        <taxon>Craniata</taxon>
        <taxon>Vertebrata</taxon>
        <taxon>Euteleostomi</taxon>
        <taxon>Lepidosauria</taxon>
        <taxon>Squamata</taxon>
        <taxon>Bifurcata</taxon>
        <taxon>Unidentata</taxon>
        <taxon>Episquamata</taxon>
        <taxon>Toxicofera</taxon>
        <taxon>Iguania</taxon>
        <taxon>Acrodonta</taxon>
        <taxon>Agamidae</taxon>
        <taxon>Agaminae</taxon>
        <taxon>Phrynocephalus</taxon>
    </lineage>
</organism>
<dbReference type="InterPro" id="IPR019734">
    <property type="entry name" value="TPR_rpt"/>
</dbReference>
<keyword evidence="9" id="KW-0472">Membrane</keyword>
<evidence type="ECO:0008006" key="14">
    <source>
        <dbReference type="Google" id="ProtNLM"/>
    </source>
</evidence>
<dbReference type="AlphaFoldDB" id="A0A9Q0XC12"/>
<evidence type="ECO:0000256" key="5">
    <source>
        <dbReference type="ARBA" id="ARBA00022490"/>
    </source>
</evidence>
<evidence type="ECO:0000256" key="4">
    <source>
        <dbReference type="ARBA" id="ARBA00022475"/>
    </source>
</evidence>
<evidence type="ECO:0000256" key="9">
    <source>
        <dbReference type="ARBA" id="ARBA00023136"/>
    </source>
</evidence>
<dbReference type="Pfam" id="PF02188">
    <property type="entry name" value="GoLoco"/>
    <property type="match status" value="2"/>
</dbReference>
<gene>
    <name evidence="12" type="ORF">JRQ81_009039</name>
</gene>
<dbReference type="Pfam" id="PF13374">
    <property type="entry name" value="TPR_10"/>
    <property type="match status" value="1"/>
</dbReference>
<evidence type="ECO:0000256" key="2">
    <source>
        <dbReference type="ARBA" id="ARBA00004496"/>
    </source>
</evidence>
<dbReference type="InterPro" id="IPR003109">
    <property type="entry name" value="GoLoco_motif"/>
</dbReference>
<feature type="repeat" description="TPR" evidence="10">
    <location>
        <begin position="58"/>
        <end position="91"/>
    </location>
</feature>
<name>A0A9Q0XC12_9SAUR</name>
<feature type="repeat" description="TPR" evidence="10">
    <location>
        <begin position="278"/>
        <end position="311"/>
    </location>
</feature>
<dbReference type="EMBL" id="JAPFRF010000018">
    <property type="protein sequence ID" value="KAJ7308486.1"/>
    <property type="molecule type" value="Genomic_DNA"/>
</dbReference>
<keyword evidence="6" id="KW-0597">Phosphoprotein</keyword>
<dbReference type="GO" id="GO:0000132">
    <property type="term" value="P:establishment of mitotic spindle orientation"/>
    <property type="evidence" value="ECO:0007669"/>
    <property type="project" value="TreeGrafter"/>
</dbReference>
<reference evidence="12" key="1">
    <citation type="journal article" date="2023" name="DNA Res.">
        <title>Chromosome-level genome assembly of Phrynocephalus forsythii using third-generation DNA sequencing and Hi-C analysis.</title>
        <authorList>
            <person name="Qi Y."/>
            <person name="Zhao W."/>
            <person name="Zhao Y."/>
            <person name="Niu C."/>
            <person name="Cao S."/>
            <person name="Zhang Y."/>
        </authorList>
    </citation>
    <scope>NUCLEOTIDE SEQUENCE</scope>
    <source>
        <tissue evidence="12">Muscle</tissue>
    </source>
</reference>
<dbReference type="SUPFAM" id="SSF48452">
    <property type="entry name" value="TPR-like"/>
    <property type="match status" value="2"/>
</dbReference>
<dbReference type="PANTHER" id="PTHR45954">
    <property type="entry name" value="LD33695P"/>
    <property type="match status" value="1"/>
</dbReference>
<dbReference type="Proteomes" id="UP001142489">
    <property type="component" value="Unassembled WGS sequence"/>
</dbReference>
<protein>
    <recommendedName>
        <fullName evidence="14">G-protein-signaling modulator 1</fullName>
    </recommendedName>
</protein>
<keyword evidence="8 10" id="KW-0802">TPR repeat</keyword>
<feature type="repeat" description="TPR" evidence="10">
    <location>
        <begin position="238"/>
        <end position="271"/>
    </location>
</feature>
<sequence length="740" mass="82296">MYSRSSAKSQMSHREDGASCLELALEGERSCKAGDFKAGVVYFETAVQVGTEDLKTLSAIYSQLGNAYFYLKEYAKALEYHKHDLTLARTIGDRIGEAKASGNLGNTLKVLGQFDEAVVCCKRHLEISQEQGDKVGEARALYNIGNVYHAKGKQLSWSLMQEPGHLPPEVQETLEKASEYYERNLSLVKELGDRAAQGRAYGNLGNTHYLLSNYGKAILFHKQRLAIAKEFGDNAAERRAHSNLGNAHIFLGRFDISAEYYKKTLQLSRQLKDQVVEAQACYSLGNTYTLLQDYERAVEYHTKHLSIAQELGDRVGEGRACWSLENAYISLRNHEQALHFAKKHLEISQEIGDHVGEATARTNIALLRSVLGLKGDHLDSPTYGTTYEAQGARPKTTQRESMSSVELLRFRSEKDQNGETYHMGDLKDFASLPVRSSKYKSDRSISEWRPGGPGCCPLETSDVQVQVSQLKIKRAPSEEEGFFDLLSKFQSNRMDDQRCPMEEGPKEAEEEEAVATPVPPAPGERLAQSSAMASPQTEELFDLIATSQSRRLDDQRASVGSLPGLRLTPNNRAHLRMESDAQDPGDEFFNMLMKCQIGRGPPRERGGRAKSPWRGKKNSRGTQTPELMLDKPNNPLEPSANPRFLFLRLTEGQSLSTVPYARLVPKPQLSHTVEVDSLAFQKELGCPGCVSRPRVAFLAFDRRPTLCKGGGLLAECRLGLKWGRADKASPVAKACLTKQA</sequence>
<evidence type="ECO:0000256" key="11">
    <source>
        <dbReference type="SAM" id="MobiDB-lite"/>
    </source>
</evidence>